<evidence type="ECO:0000256" key="7">
    <source>
        <dbReference type="SAM" id="Phobius"/>
    </source>
</evidence>
<reference evidence="9 10" key="1">
    <citation type="submission" date="2012-08" db="EMBL/GenBank/DDBJ databases">
        <title>Whole genome shotgun sequence of Gordonia namibiensis NBRC 108229.</title>
        <authorList>
            <person name="Isaki-Nakamura S."/>
            <person name="Hosoyama A."/>
            <person name="Tsuchikane K."/>
            <person name="Katsumata H."/>
            <person name="Baba S."/>
            <person name="Yamazaki S."/>
            <person name="Fujita N."/>
        </authorList>
    </citation>
    <scope>NUCLEOTIDE SEQUENCE [LARGE SCALE GENOMIC DNA]</scope>
    <source>
        <strain evidence="9 10">NBRC 108229</strain>
    </source>
</reference>
<dbReference type="PANTHER" id="PTHR34187:SF2">
    <property type="entry name" value="DUF202 DOMAIN-CONTAINING PROTEIN"/>
    <property type="match status" value="1"/>
</dbReference>
<evidence type="ECO:0000259" key="8">
    <source>
        <dbReference type="Pfam" id="PF02656"/>
    </source>
</evidence>
<organism evidence="9 10">
    <name type="scientific">Gordonia namibiensis NBRC 108229</name>
    <dbReference type="NCBI Taxonomy" id="1208314"/>
    <lineage>
        <taxon>Bacteria</taxon>
        <taxon>Bacillati</taxon>
        <taxon>Actinomycetota</taxon>
        <taxon>Actinomycetes</taxon>
        <taxon>Mycobacteriales</taxon>
        <taxon>Gordoniaceae</taxon>
        <taxon>Gordonia</taxon>
    </lineage>
</organism>
<feature type="compositionally biased region" description="Basic and acidic residues" evidence="6">
    <location>
        <begin position="1"/>
        <end position="10"/>
    </location>
</feature>
<name>K6X9F0_9ACTN</name>
<dbReference type="AlphaFoldDB" id="K6X9F0"/>
<feature type="region of interest" description="Disordered" evidence="6">
    <location>
        <begin position="1"/>
        <end position="39"/>
    </location>
</feature>
<dbReference type="GO" id="GO:0005886">
    <property type="term" value="C:plasma membrane"/>
    <property type="evidence" value="ECO:0007669"/>
    <property type="project" value="UniProtKB-SubCell"/>
</dbReference>
<evidence type="ECO:0000313" key="10">
    <source>
        <dbReference type="Proteomes" id="UP000035058"/>
    </source>
</evidence>
<evidence type="ECO:0000256" key="4">
    <source>
        <dbReference type="ARBA" id="ARBA00022989"/>
    </source>
</evidence>
<feature type="transmembrane region" description="Helical" evidence="7">
    <location>
        <begin position="57"/>
        <end position="79"/>
    </location>
</feature>
<evidence type="ECO:0000256" key="6">
    <source>
        <dbReference type="SAM" id="MobiDB-lite"/>
    </source>
</evidence>
<keyword evidence="5 7" id="KW-0472">Membrane</keyword>
<feature type="transmembrane region" description="Helical" evidence="7">
    <location>
        <begin position="128"/>
        <end position="148"/>
    </location>
</feature>
<dbReference type="Pfam" id="PF02656">
    <property type="entry name" value="DUF202"/>
    <property type="match status" value="1"/>
</dbReference>
<sequence>MRSRRYERARALTTERTNGPADGAGAGPGKRAASPAAPAAPPGAVDARFTLAAERTLLAWVRTALGFMAAGMAIVYLAPDIDNPVLELVLGLVLVALGCSLAVIGAWRWRRTMRVLQRGGQMPGPAQILFVVTAIVVVAILIAVVVVVQT</sequence>
<feature type="transmembrane region" description="Helical" evidence="7">
    <location>
        <begin position="85"/>
        <end position="107"/>
    </location>
</feature>
<comment type="caution">
    <text evidence="9">The sequence shown here is derived from an EMBL/GenBank/DDBJ whole genome shotgun (WGS) entry which is preliminary data.</text>
</comment>
<evidence type="ECO:0000256" key="5">
    <source>
        <dbReference type="ARBA" id="ARBA00023136"/>
    </source>
</evidence>
<keyword evidence="2" id="KW-1003">Cell membrane</keyword>
<dbReference type="RefSeq" id="WP_006868836.1">
    <property type="nucleotide sequence ID" value="NZ_BAHE01000059.1"/>
</dbReference>
<dbReference type="PANTHER" id="PTHR34187">
    <property type="entry name" value="FGR18P"/>
    <property type="match status" value="1"/>
</dbReference>
<keyword evidence="3 7" id="KW-0812">Transmembrane</keyword>
<evidence type="ECO:0000256" key="2">
    <source>
        <dbReference type="ARBA" id="ARBA00022475"/>
    </source>
</evidence>
<gene>
    <name evidence="9" type="ORF">GONAM_59_00320</name>
</gene>
<evidence type="ECO:0000256" key="3">
    <source>
        <dbReference type="ARBA" id="ARBA00022692"/>
    </source>
</evidence>
<feature type="domain" description="DUF202" evidence="8">
    <location>
        <begin position="48"/>
        <end position="114"/>
    </location>
</feature>
<protein>
    <recommendedName>
        <fullName evidence="8">DUF202 domain-containing protein</fullName>
    </recommendedName>
</protein>
<keyword evidence="4 7" id="KW-1133">Transmembrane helix</keyword>
<comment type="subcellular location">
    <subcellularLocation>
        <location evidence="1">Cell membrane</location>
        <topology evidence="1">Multi-pass membrane protein</topology>
    </subcellularLocation>
</comment>
<dbReference type="InterPro" id="IPR052053">
    <property type="entry name" value="IM_YidH-like"/>
</dbReference>
<evidence type="ECO:0000256" key="1">
    <source>
        <dbReference type="ARBA" id="ARBA00004651"/>
    </source>
</evidence>
<dbReference type="InterPro" id="IPR003807">
    <property type="entry name" value="DUF202"/>
</dbReference>
<dbReference type="EMBL" id="BAHE01000059">
    <property type="protein sequence ID" value="GAC02707.1"/>
    <property type="molecule type" value="Genomic_DNA"/>
</dbReference>
<accession>K6X9F0</accession>
<proteinExistence type="predicted"/>
<keyword evidence="10" id="KW-1185">Reference proteome</keyword>
<dbReference type="Proteomes" id="UP000035058">
    <property type="component" value="Unassembled WGS sequence"/>
</dbReference>
<evidence type="ECO:0000313" key="9">
    <source>
        <dbReference type="EMBL" id="GAC02707.1"/>
    </source>
</evidence>